<feature type="transmembrane region" description="Helical" evidence="10">
    <location>
        <begin position="301"/>
        <end position="326"/>
    </location>
</feature>
<accession>A0A1Z1CEC6</accession>
<feature type="transmembrane region" description="Helical" evidence="10">
    <location>
        <begin position="365"/>
        <end position="384"/>
    </location>
</feature>
<evidence type="ECO:0000256" key="2">
    <source>
        <dbReference type="ARBA" id="ARBA00007520"/>
    </source>
</evidence>
<feature type="transmembrane region" description="Helical" evidence="10">
    <location>
        <begin position="165"/>
        <end position="188"/>
    </location>
</feature>
<keyword evidence="3 10" id="KW-0812">Transmembrane</keyword>
<evidence type="ECO:0000256" key="6">
    <source>
        <dbReference type="ARBA" id="ARBA00057269"/>
    </source>
</evidence>
<reference evidence="12" key="1">
    <citation type="submission" date="2016-05" db="EMBL/GenBank/DDBJ databases">
        <title>Lichen genome sequencing reveals its rich biosynthetic potential.</title>
        <authorList>
            <person name="Bertrand R.L."/>
            <person name="Abdel-Hameed M."/>
            <person name="Sorensen J.L."/>
        </authorList>
    </citation>
    <scope>NUCLEOTIDE SEQUENCE</scope>
</reference>
<evidence type="ECO:0000256" key="8">
    <source>
        <dbReference type="ARBA" id="ARBA00083178"/>
    </source>
</evidence>
<feature type="transmembrane region" description="Helical" evidence="10">
    <location>
        <begin position="338"/>
        <end position="359"/>
    </location>
</feature>
<dbReference type="CDD" id="cd17502">
    <property type="entry name" value="MFS_Azr1_MDR_like"/>
    <property type="match status" value="1"/>
</dbReference>
<evidence type="ECO:0000256" key="10">
    <source>
        <dbReference type="SAM" id="Phobius"/>
    </source>
</evidence>
<dbReference type="Gene3D" id="1.20.1720.10">
    <property type="entry name" value="Multidrug resistance protein D"/>
    <property type="match status" value="1"/>
</dbReference>
<reference evidence="13" key="2">
    <citation type="submission" date="2017-12" db="EMBL/GenBank/DDBJ databases">
        <title>Genome Sequencing Reveals a Rich Biosynthetic Potential.</title>
        <authorList>
            <person name="Bertrand R.L."/>
            <person name="Abdel-Hameed M.E."/>
            <person name="Sorensen J.L."/>
        </authorList>
    </citation>
    <scope>NUCLEOTIDE SEQUENCE</scope>
</reference>
<evidence type="ECO:0000256" key="9">
    <source>
        <dbReference type="SAM" id="MobiDB-lite"/>
    </source>
</evidence>
<protein>
    <recommendedName>
        <fullName evidence="7">Efflux pump dotC</fullName>
    </recommendedName>
    <alternativeName>
        <fullName evidence="8">Dothistromin biosynthesis protein C</fullName>
    </alternativeName>
</protein>
<feature type="domain" description="Major facilitator superfamily (MFS) profile" evidence="11">
    <location>
        <begin position="41"/>
        <end position="496"/>
    </location>
</feature>
<keyword evidence="4 10" id="KW-1133">Transmembrane helix</keyword>
<feature type="region of interest" description="Disordered" evidence="9">
    <location>
        <begin position="1"/>
        <end position="25"/>
    </location>
</feature>
<dbReference type="GO" id="GO:0005774">
    <property type="term" value="C:vacuolar membrane"/>
    <property type="evidence" value="ECO:0007669"/>
    <property type="project" value="UniProtKB-SubCell"/>
</dbReference>
<organism evidence="12">
    <name type="scientific">Cladonia uncialis subsp. uncialis</name>
    <dbReference type="NCBI Taxonomy" id="180999"/>
    <lineage>
        <taxon>Eukaryota</taxon>
        <taxon>Fungi</taxon>
        <taxon>Dikarya</taxon>
        <taxon>Ascomycota</taxon>
        <taxon>Pezizomycotina</taxon>
        <taxon>Lecanoromycetes</taxon>
        <taxon>OSLEUM clade</taxon>
        <taxon>Lecanoromycetidae</taxon>
        <taxon>Lecanorales</taxon>
        <taxon>Lecanorineae</taxon>
        <taxon>Cladoniaceae</taxon>
        <taxon>Cladonia</taxon>
    </lineage>
</organism>
<dbReference type="PANTHER" id="PTHR23501">
    <property type="entry name" value="MAJOR FACILITATOR SUPERFAMILY"/>
    <property type="match status" value="1"/>
</dbReference>
<dbReference type="PANTHER" id="PTHR23501:SF102">
    <property type="entry name" value="DRUG TRANSPORTER, PUTATIVE (AFU_ORTHOLOGUE AFUA_3G08530)-RELATED"/>
    <property type="match status" value="1"/>
</dbReference>
<feature type="transmembrane region" description="Helical" evidence="10">
    <location>
        <begin position="435"/>
        <end position="452"/>
    </location>
</feature>
<evidence type="ECO:0000256" key="3">
    <source>
        <dbReference type="ARBA" id="ARBA00022692"/>
    </source>
</evidence>
<dbReference type="SUPFAM" id="SSF103473">
    <property type="entry name" value="MFS general substrate transporter"/>
    <property type="match status" value="2"/>
</dbReference>
<dbReference type="InterPro" id="IPR011701">
    <property type="entry name" value="MFS"/>
</dbReference>
<feature type="transmembrane region" description="Helical" evidence="10">
    <location>
        <begin position="230"/>
        <end position="250"/>
    </location>
</feature>
<dbReference type="AlphaFoldDB" id="A0A1Z1CEC6"/>
<feature type="transmembrane region" description="Helical" evidence="10">
    <location>
        <begin position="140"/>
        <end position="159"/>
    </location>
</feature>
<comment type="similarity">
    <text evidence="2">Belongs to the major facilitator superfamily. TCR/Tet family.</text>
</comment>
<feature type="transmembrane region" description="Helical" evidence="10">
    <location>
        <begin position="195"/>
        <end position="215"/>
    </location>
</feature>
<feature type="region of interest" description="Disordered" evidence="9">
    <location>
        <begin position="537"/>
        <end position="566"/>
    </location>
</feature>
<sequence length="566" mass="60981">MSEESKDALESGQEDQNSDTTVAEAQNDPAIGRSKASITIIILALCMATFLAALDVAVVTTALPYIAEDLKASQTAYSWVGSAYLLTYAAFTPFWAKCSDIFGRKPLLLLANVVFLIGSLICALANSIGMLIAGRAVQGAGGGGLIILVNITISDLFSIRERGKYLGFIGMVWATASAIGPVIGGVLAEKVSWRWCFYINLPSDGAAFLVLLFFLKVHNPRTNILQGLRAIDWLGSFVVVGATLMLLLGLQFGGIKFAWKSATVICLILFGVFVFAIFILIEWKVAKYPVIPLRIFKKRSALATLGVASTHGFAFVAAAYFLPYYFQEALSETPIYSAVYFLPLALVLALFSIVTGFFVKWTGHYLEPIIGGMAFATLGFGLFINFSSHRSWPRIVIFQIIAAIGLGPNFQGPLIALQTSVSPSDIATGTATFGFTRNLSSAISIVVGGVILQNEMLKHVNDFRKAGIPQHIINLVSGGSSTAGSAISSQLSETQNNLLHSAIADSLSKIWIFYTCMLGVGLLCSLGIGRTELSKKHEEHKTGLVTEEANRLQNDNKEVDQEKADT</sequence>
<feature type="transmembrane region" description="Helical" evidence="10">
    <location>
        <begin position="38"/>
        <end position="64"/>
    </location>
</feature>
<keyword evidence="5 10" id="KW-0472">Membrane</keyword>
<dbReference type="EMBL" id="MG777482">
    <property type="protein sequence ID" value="AUW30908.1"/>
    <property type="molecule type" value="Genomic_DNA"/>
</dbReference>
<feature type="transmembrane region" description="Helical" evidence="10">
    <location>
        <begin position="262"/>
        <end position="281"/>
    </location>
</feature>
<dbReference type="PRINTS" id="PR01036">
    <property type="entry name" value="TCRTETB"/>
</dbReference>
<feature type="transmembrane region" description="Helical" evidence="10">
    <location>
        <begin position="396"/>
        <end position="415"/>
    </location>
</feature>
<dbReference type="Gene3D" id="1.20.1250.20">
    <property type="entry name" value="MFS general substrate transporter like domains"/>
    <property type="match status" value="1"/>
</dbReference>
<evidence type="ECO:0000256" key="1">
    <source>
        <dbReference type="ARBA" id="ARBA00004128"/>
    </source>
</evidence>
<dbReference type="Pfam" id="PF07690">
    <property type="entry name" value="MFS_1"/>
    <property type="match status" value="1"/>
</dbReference>
<dbReference type="FunFam" id="1.20.1720.10:FF:000014">
    <property type="entry name" value="MFS drug transporter, putative"/>
    <property type="match status" value="1"/>
</dbReference>
<comment type="subcellular location">
    <subcellularLocation>
        <location evidence="1">Vacuole membrane</location>
        <topology evidence="1">Multi-pass membrane protein</topology>
    </subcellularLocation>
</comment>
<evidence type="ECO:0000256" key="7">
    <source>
        <dbReference type="ARBA" id="ARBA00069956"/>
    </source>
</evidence>
<name>A0A1Z1CEC6_CLAUC</name>
<evidence type="ECO:0000256" key="4">
    <source>
        <dbReference type="ARBA" id="ARBA00022989"/>
    </source>
</evidence>
<proteinExistence type="inferred from homology"/>
<evidence type="ECO:0000259" key="11">
    <source>
        <dbReference type="PROSITE" id="PS50850"/>
    </source>
</evidence>
<dbReference type="PROSITE" id="PS50850">
    <property type="entry name" value="MFS"/>
    <property type="match status" value="1"/>
</dbReference>
<dbReference type="InterPro" id="IPR036259">
    <property type="entry name" value="MFS_trans_sf"/>
</dbReference>
<dbReference type="EMBL" id="KX264288">
    <property type="protein sequence ID" value="ANM86652.1"/>
    <property type="molecule type" value="Genomic_DNA"/>
</dbReference>
<evidence type="ECO:0000256" key="5">
    <source>
        <dbReference type="ARBA" id="ARBA00023136"/>
    </source>
</evidence>
<dbReference type="GO" id="GO:0022857">
    <property type="term" value="F:transmembrane transporter activity"/>
    <property type="evidence" value="ECO:0007669"/>
    <property type="project" value="InterPro"/>
</dbReference>
<feature type="transmembrane region" description="Helical" evidence="10">
    <location>
        <begin position="108"/>
        <end position="133"/>
    </location>
</feature>
<evidence type="ECO:0000313" key="12">
    <source>
        <dbReference type="EMBL" id="ANM86652.1"/>
    </source>
</evidence>
<feature type="transmembrane region" description="Helical" evidence="10">
    <location>
        <begin position="511"/>
        <end position="529"/>
    </location>
</feature>
<comment type="function">
    <text evidence="6">Efflux pump; part of the gene cluster that mediates the biosynthesis of dothistromin (DOTH), a polyketide toxin very similar in structure to the aflatoxin precursor, versicolorin B. One function of dotC may be to transport early-stage dothistromin biosynthetic intermediates from the cytoplasm into vacuoles, thereby affecting the rate of dothistromin production.</text>
</comment>
<feature type="transmembrane region" description="Helical" evidence="10">
    <location>
        <begin position="76"/>
        <end position="96"/>
    </location>
</feature>
<dbReference type="GO" id="GO:0005886">
    <property type="term" value="C:plasma membrane"/>
    <property type="evidence" value="ECO:0007669"/>
    <property type="project" value="TreeGrafter"/>
</dbReference>
<dbReference type="InterPro" id="IPR020846">
    <property type="entry name" value="MFS_dom"/>
</dbReference>
<dbReference type="FunFam" id="1.20.1250.20:FF:000196">
    <property type="entry name" value="MFS toxin efflux pump (AflT)"/>
    <property type="match status" value="1"/>
</dbReference>
<evidence type="ECO:0000313" key="13">
    <source>
        <dbReference type="EMBL" id="AUW30908.1"/>
    </source>
</evidence>